<dbReference type="InterPro" id="IPR027532">
    <property type="entry name" value="Mdm12"/>
</dbReference>
<reference evidence="2 3" key="1">
    <citation type="submission" date="2015-08" db="EMBL/GenBank/DDBJ databases">
        <title>Next Generation Sequencing and Analysis of the Genome of Puccinia sorghi L Schw, the Causal Agent of Maize Common Rust.</title>
        <authorList>
            <person name="Rochi L."/>
            <person name="Burguener G."/>
            <person name="Darino M."/>
            <person name="Turjanski A."/>
            <person name="Kreff E."/>
            <person name="Dieguez M.J."/>
            <person name="Sacco F."/>
        </authorList>
    </citation>
    <scope>NUCLEOTIDE SEQUENCE [LARGE SCALE GENOMIC DNA]</scope>
    <source>
        <strain evidence="2 3">RO10H11247</strain>
    </source>
</reference>
<sequence>MLAVVSHKTKILLTEDNYVTWLIPMEAKLHKIRALDIVTGKIPLPSDDQKPDDKTAYTRLNEDAYAEIVDCLDPEVINYVSATMSASDRFNGYVLWQLLKTKYAGTDLTSRSVALDHFLNVTFSSINTFLVNMRSANQKLNLAGIHLDEQVKILLMLKKLPSNFHSFRDIVSMGFAAETFERILRRLESYALQNGLTSTKAESEVSIDPTPPMTLLTKQAAETKSVSICVHCKKPGHQPANCWVKYPEKAPKTAAAHLTVQDNYNQLSGQSTSTEQGNFTFFRTADGVRHHVDEIKFEGVQYF</sequence>
<dbReference type="AlphaFoldDB" id="A0A0L6V864"/>
<dbReference type="GO" id="GO:0015914">
    <property type="term" value="P:phospholipid transport"/>
    <property type="evidence" value="ECO:0007669"/>
    <property type="project" value="TreeGrafter"/>
</dbReference>
<evidence type="ECO:0000313" key="2">
    <source>
        <dbReference type="EMBL" id="KNZ56991.1"/>
    </source>
</evidence>
<dbReference type="GO" id="GO:0032865">
    <property type="term" value="C:ERMES complex"/>
    <property type="evidence" value="ECO:0007669"/>
    <property type="project" value="InterPro"/>
</dbReference>
<dbReference type="VEuPathDB" id="FungiDB:VP01_2269g4"/>
<dbReference type="GO" id="GO:1990456">
    <property type="term" value="P:mitochondrion-endoplasmic reticulum membrane tethering"/>
    <property type="evidence" value="ECO:0007669"/>
    <property type="project" value="TreeGrafter"/>
</dbReference>
<keyword evidence="1" id="KW-0256">Endoplasmic reticulum</keyword>
<dbReference type="Proteomes" id="UP000037035">
    <property type="component" value="Unassembled WGS sequence"/>
</dbReference>
<dbReference type="PANTHER" id="PTHR28204">
    <property type="entry name" value="MITOCHONDRIAL DISTRIBUTION AND MORPHOLOGY PROTEIN 12"/>
    <property type="match status" value="1"/>
</dbReference>
<comment type="caution">
    <text evidence="2">The sequence shown here is derived from an EMBL/GenBank/DDBJ whole genome shotgun (WGS) entry which is preliminary data.</text>
</comment>
<evidence type="ECO:0008006" key="4">
    <source>
        <dbReference type="Google" id="ProtNLM"/>
    </source>
</evidence>
<evidence type="ECO:0000313" key="3">
    <source>
        <dbReference type="Proteomes" id="UP000037035"/>
    </source>
</evidence>
<organism evidence="2 3">
    <name type="scientific">Puccinia sorghi</name>
    <dbReference type="NCBI Taxonomy" id="27349"/>
    <lineage>
        <taxon>Eukaryota</taxon>
        <taxon>Fungi</taxon>
        <taxon>Dikarya</taxon>
        <taxon>Basidiomycota</taxon>
        <taxon>Pucciniomycotina</taxon>
        <taxon>Pucciniomycetes</taxon>
        <taxon>Pucciniales</taxon>
        <taxon>Pucciniaceae</taxon>
        <taxon>Puccinia</taxon>
    </lineage>
</organism>
<keyword evidence="3" id="KW-1185">Reference proteome</keyword>
<dbReference type="GO" id="GO:0007005">
    <property type="term" value="P:mitochondrion organization"/>
    <property type="evidence" value="ECO:0007669"/>
    <property type="project" value="InterPro"/>
</dbReference>
<protein>
    <recommendedName>
        <fullName evidence="4">CCHC-type domain-containing protein</fullName>
    </recommendedName>
</protein>
<proteinExistence type="predicted"/>
<gene>
    <name evidence="2" type="ORF">VP01_2269g4</name>
</gene>
<dbReference type="OrthoDB" id="2498930at2759"/>
<dbReference type="Pfam" id="PF14223">
    <property type="entry name" value="Retrotran_gag_2"/>
    <property type="match status" value="1"/>
</dbReference>
<evidence type="ECO:0000256" key="1">
    <source>
        <dbReference type="ARBA" id="ARBA00022824"/>
    </source>
</evidence>
<dbReference type="PANTHER" id="PTHR28204:SF1">
    <property type="entry name" value="MITOCHONDRIAL DISTRIBUTION AND MORPHOLOGY PROTEIN 12"/>
    <property type="match status" value="1"/>
</dbReference>
<name>A0A0L6V864_9BASI</name>
<accession>A0A0L6V864</accession>
<dbReference type="EMBL" id="LAVV01007135">
    <property type="protein sequence ID" value="KNZ56991.1"/>
    <property type="molecule type" value="Genomic_DNA"/>
</dbReference>